<comment type="caution">
    <text evidence="2">The sequence shown here is derived from an EMBL/GenBank/DDBJ whole genome shotgun (WGS) entry which is preliminary data.</text>
</comment>
<dbReference type="PROSITE" id="PS51257">
    <property type="entry name" value="PROKAR_LIPOPROTEIN"/>
    <property type="match status" value="1"/>
</dbReference>
<dbReference type="Gene3D" id="3.20.20.80">
    <property type="entry name" value="Glycosidases"/>
    <property type="match status" value="1"/>
</dbReference>
<accession>A0ABT0CE70</accession>
<dbReference type="Proteomes" id="UP000830835">
    <property type="component" value="Unassembled WGS sequence"/>
</dbReference>
<dbReference type="SUPFAM" id="SSF51445">
    <property type="entry name" value="(Trans)glycosidases"/>
    <property type="match status" value="1"/>
</dbReference>
<gene>
    <name evidence="2" type="ORF">JX360_14325</name>
</gene>
<organism evidence="2 3">
    <name type="scientific">Thermostichus vulcanus str. 'Rupite'</name>
    <dbReference type="NCBI Taxonomy" id="2813851"/>
    <lineage>
        <taxon>Bacteria</taxon>
        <taxon>Bacillati</taxon>
        <taxon>Cyanobacteriota</taxon>
        <taxon>Cyanophyceae</taxon>
        <taxon>Thermostichales</taxon>
        <taxon>Thermostichaceae</taxon>
        <taxon>Thermostichus</taxon>
    </lineage>
</organism>
<name>A0ABT0CE70_THEVL</name>
<feature type="region of interest" description="Disordered" evidence="1">
    <location>
        <begin position="45"/>
        <end position="64"/>
    </location>
</feature>
<keyword evidence="3" id="KW-1185">Reference proteome</keyword>
<proteinExistence type="predicted"/>
<evidence type="ECO:0000313" key="2">
    <source>
        <dbReference type="EMBL" id="MCJ2544066.1"/>
    </source>
</evidence>
<evidence type="ECO:0000313" key="3">
    <source>
        <dbReference type="Proteomes" id="UP000830835"/>
    </source>
</evidence>
<dbReference type="InterPro" id="IPR017853">
    <property type="entry name" value="GH"/>
</dbReference>
<dbReference type="RefSeq" id="WP_244352239.1">
    <property type="nucleotide sequence ID" value="NZ_JAFIRA010000045.1"/>
</dbReference>
<evidence type="ECO:0000256" key="1">
    <source>
        <dbReference type="SAM" id="MobiDB-lite"/>
    </source>
</evidence>
<sequence length="508" mass="55737">MRGSPSQRSSSNSSLRWGLPLLLAVGLLSGCSDDPVSTVPLDGTAVGTRTATPEGQTFSDIQPGRDPRLKHLWASFVITPEQLQTAREVPVSLTPQAILPCTDCDSLQWQPGSPTPTPPSRALGTYRPDQLTFSVQIQPNTTATHLRGTLQLDTTTPLIHPGEGVRLAIQRAAWGEVALEPLPPPQDFNSGQISRGQFQEHAWTLPFALPDSSSATPVPPLQLDLLLTSPIPPDSAPFQRGKPLPPPAGKLYHAATWPGSPTREQLFAYRQAIGQPPAWVEVEHLWDPRQDFPQQLANRIRESGSVPYLRLRFDQAHLSAVAAGEQDETLRSWAQGIQRFATPILLAVAAGDGDSQTQQRAYQHLMQTLRSDSNLLWVLELEGEGAEAGSTWARFMEMDWLRVHLSGDPTGFEEVYHRLTALHSEVPLLIGGLDPSTEASEAWLEGLESQQWPQVIGWSWSLNSEGIPSPAAQNWRQHLQQADPQIWLGEIRVQPSRSSPSPTPLPTP</sequence>
<dbReference type="EMBL" id="JAFIRA010000045">
    <property type="protein sequence ID" value="MCJ2544066.1"/>
    <property type="molecule type" value="Genomic_DNA"/>
</dbReference>
<protein>
    <submittedName>
        <fullName evidence="2">Uncharacterized protein</fullName>
    </submittedName>
</protein>
<reference evidence="2" key="1">
    <citation type="submission" date="2021-02" db="EMBL/GenBank/DDBJ databases">
        <title>The CRISPR/cas machinery reduction and long-range gene transfer in the hot spring cyanobacterium Synechococcus.</title>
        <authorList>
            <person name="Dvorak P."/>
            <person name="Jahodarova E."/>
            <person name="Hasler P."/>
            <person name="Poulickova A."/>
        </authorList>
    </citation>
    <scope>NUCLEOTIDE SEQUENCE</scope>
    <source>
        <strain evidence="2">Rupite</strain>
    </source>
</reference>
<feature type="compositionally biased region" description="Polar residues" evidence="1">
    <location>
        <begin position="47"/>
        <end position="60"/>
    </location>
</feature>